<feature type="transmembrane region" description="Helical" evidence="1">
    <location>
        <begin position="51"/>
        <end position="78"/>
    </location>
</feature>
<comment type="caution">
    <text evidence="2">The sequence shown here is derived from an EMBL/GenBank/DDBJ whole genome shotgun (WGS) entry which is preliminary data.</text>
</comment>
<sequence>MMERTIEEDAALEPPIQPSSKCFCKCCTYRFCYQVPTLRELFKRDRRLMRAIFVIVLLLNVPIGRFILYPFILFWTWIHELFHGLAAISVGGKIDWLNIYPDGSGLAYTVIPDGIFQRVWVAAAGYQGIAIVGGILLMFRRTALGVRVGTCGIGLIMLLSCILFVRNAFGLVALVPIGLLLTLAGLCLTPFGIATTCLNVITSIETLFFVTESNIGGVNQSSDATMTMQDLTKIPYQLWALI</sequence>
<feature type="transmembrane region" description="Helical" evidence="1">
    <location>
        <begin position="119"/>
        <end position="139"/>
    </location>
</feature>
<keyword evidence="3" id="KW-1185">Reference proteome</keyword>
<name>A0ABD3PZX4_9STRA</name>
<feature type="transmembrane region" description="Helical" evidence="1">
    <location>
        <begin position="171"/>
        <end position="193"/>
    </location>
</feature>
<feature type="transmembrane region" description="Helical" evidence="1">
    <location>
        <begin position="146"/>
        <end position="165"/>
    </location>
</feature>
<dbReference type="Pfam" id="PF13398">
    <property type="entry name" value="Peptidase_M50B"/>
    <property type="match status" value="1"/>
</dbReference>
<dbReference type="Proteomes" id="UP001530400">
    <property type="component" value="Unassembled WGS sequence"/>
</dbReference>
<reference evidence="2 3" key="1">
    <citation type="submission" date="2024-10" db="EMBL/GenBank/DDBJ databases">
        <title>Updated reference genomes for cyclostephanoid diatoms.</title>
        <authorList>
            <person name="Roberts W.R."/>
            <person name="Alverson A.J."/>
        </authorList>
    </citation>
    <scope>NUCLEOTIDE SEQUENCE [LARGE SCALE GENOMIC DNA]</scope>
    <source>
        <strain evidence="2 3">AJA010-31</strain>
    </source>
</reference>
<keyword evidence="1" id="KW-0812">Transmembrane</keyword>
<protein>
    <recommendedName>
        <fullName evidence="4">M50 family peptidase</fullName>
    </recommendedName>
</protein>
<keyword evidence="1" id="KW-0472">Membrane</keyword>
<evidence type="ECO:0000313" key="3">
    <source>
        <dbReference type="Proteomes" id="UP001530400"/>
    </source>
</evidence>
<evidence type="ECO:0000313" key="2">
    <source>
        <dbReference type="EMBL" id="KAL3793633.1"/>
    </source>
</evidence>
<accession>A0ABD3PZX4</accession>
<organism evidence="2 3">
    <name type="scientific">Cyclotella atomus</name>
    <dbReference type="NCBI Taxonomy" id="382360"/>
    <lineage>
        <taxon>Eukaryota</taxon>
        <taxon>Sar</taxon>
        <taxon>Stramenopiles</taxon>
        <taxon>Ochrophyta</taxon>
        <taxon>Bacillariophyta</taxon>
        <taxon>Coscinodiscophyceae</taxon>
        <taxon>Thalassiosirophycidae</taxon>
        <taxon>Stephanodiscales</taxon>
        <taxon>Stephanodiscaceae</taxon>
        <taxon>Cyclotella</taxon>
    </lineage>
</organism>
<dbReference type="InterPro" id="IPR049500">
    <property type="entry name" value="Peptidase_M50B-like"/>
</dbReference>
<evidence type="ECO:0008006" key="4">
    <source>
        <dbReference type="Google" id="ProtNLM"/>
    </source>
</evidence>
<keyword evidence="1" id="KW-1133">Transmembrane helix</keyword>
<evidence type="ECO:0000256" key="1">
    <source>
        <dbReference type="SAM" id="Phobius"/>
    </source>
</evidence>
<gene>
    <name evidence="2" type="ORF">ACHAWO_001682</name>
</gene>
<dbReference type="EMBL" id="JALLPJ020000388">
    <property type="protein sequence ID" value="KAL3793633.1"/>
    <property type="molecule type" value="Genomic_DNA"/>
</dbReference>
<proteinExistence type="predicted"/>
<dbReference type="AlphaFoldDB" id="A0ABD3PZX4"/>